<dbReference type="Gene3D" id="3.40.50.10190">
    <property type="entry name" value="BRCT domain"/>
    <property type="match status" value="1"/>
</dbReference>
<dbReference type="PANTHER" id="PTHR30231:SF4">
    <property type="entry name" value="PROTEIN NEN2"/>
    <property type="match status" value="1"/>
</dbReference>
<dbReference type="InterPro" id="IPR012337">
    <property type="entry name" value="RNaseH-like_sf"/>
</dbReference>
<dbReference type="Pfam" id="PF04545">
    <property type="entry name" value="Sigma70_r4"/>
    <property type="match status" value="1"/>
</dbReference>
<dbReference type="Gene3D" id="3.30.420.10">
    <property type="entry name" value="Ribonuclease H-like superfamily/Ribonuclease H"/>
    <property type="match status" value="1"/>
</dbReference>
<organism evidence="5 6">
    <name type="scientific">Corynebacterium stercoris</name>
    <dbReference type="NCBI Taxonomy" id="2943490"/>
    <lineage>
        <taxon>Bacteria</taxon>
        <taxon>Bacillati</taxon>
        <taxon>Actinomycetota</taxon>
        <taxon>Actinomycetes</taxon>
        <taxon>Mycobacteriales</taxon>
        <taxon>Corynebacteriaceae</taxon>
        <taxon>Corynebacterium</taxon>
    </lineage>
</organism>
<dbReference type="SUPFAM" id="SSF158682">
    <property type="entry name" value="TerB-like"/>
    <property type="match status" value="1"/>
</dbReference>
<evidence type="ECO:0000256" key="1">
    <source>
        <dbReference type="ARBA" id="ARBA00022722"/>
    </source>
</evidence>
<dbReference type="GO" id="GO:0004527">
    <property type="term" value="F:exonuclease activity"/>
    <property type="evidence" value="ECO:0007669"/>
    <property type="project" value="UniProtKB-KW"/>
</dbReference>
<dbReference type="InterPro" id="IPR007630">
    <property type="entry name" value="RNA_pol_sigma70_r4"/>
</dbReference>
<dbReference type="PANTHER" id="PTHR30231">
    <property type="entry name" value="DNA POLYMERASE III SUBUNIT EPSILON"/>
    <property type="match status" value="1"/>
</dbReference>
<dbReference type="SUPFAM" id="SSF52113">
    <property type="entry name" value="BRCT domain"/>
    <property type="match status" value="1"/>
</dbReference>
<evidence type="ECO:0000259" key="4">
    <source>
        <dbReference type="SMART" id="SM00479"/>
    </source>
</evidence>
<dbReference type="RefSeq" id="WP_253577455.1">
    <property type="nucleotide sequence ID" value="NZ_JAMFTQ010000005.1"/>
</dbReference>
<keyword evidence="1" id="KW-0540">Nuclease</keyword>
<evidence type="ECO:0000313" key="6">
    <source>
        <dbReference type="Proteomes" id="UP001204000"/>
    </source>
</evidence>
<dbReference type="InterPro" id="IPR036388">
    <property type="entry name" value="WH-like_DNA-bd_sf"/>
</dbReference>
<dbReference type="InterPro" id="IPR036420">
    <property type="entry name" value="BRCT_dom_sf"/>
</dbReference>
<dbReference type="InterPro" id="IPR029024">
    <property type="entry name" value="TerB-like"/>
</dbReference>
<dbReference type="Gene3D" id="1.10.10.10">
    <property type="entry name" value="Winged helix-like DNA-binding domain superfamily/Winged helix DNA-binding domain"/>
    <property type="match status" value="1"/>
</dbReference>
<evidence type="ECO:0000256" key="3">
    <source>
        <dbReference type="ARBA" id="ARBA00022839"/>
    </source>
</evidence>
<keyword evidence="6" id="KW-1185">Reference proteome</keyword>
<protein>
    <submittedName>
        <fullName evidence="5">Exonuclease domain-containing protein</fullName>
    </submittedName>
</protein>
<feature type="domain" description="Exonuclease" evidence="4">
    <location>
        <begin position="6"/>
        <end position="169"/>
    </location>
</feature>
<dbReference type="SUPFAM" id="SSF88659">
    <property type="entry name" value="Sigma3 and sigma4 domains of RNA polymerase sigma factors"/>
    <property type="match status" value="1"/>
</dbReference>
<proteinExistence type="predicted"/>
<dbReference type="InterPro" id="IPR036397">
    <property type="entry name" value="RNaseH_sf"/>
</dbReference>
<gene>
    <name evidence="5" type="ORF">M5J20_05810</name>
</gene>
<dbReference type="InterPro" id="IPR013324">
    <property type="entry name" value="RNA_pol_sigma_r3/r4-like"/>
</dbReference>
<comment type="caution">
    <text evidence="5">The sequence shown here is derived from an EMBL/GenBank/DDBJ whole genome shotgun (WGS) entry which is preliminary data.</text>
</comment>
<accession>A0ABT1G101</accession>
<dbReference type="SMART" id="SM00479">
    <property type="entry name" value="EXOIII"/>
    <property type="match status" value="1"/>
</dbReference>
<name>A0ABT1G101_9CORY</name>
<dbReference type="SUPFAM" id="SSF53098">
    <property type="entry name" value="Ribonuclease H-like"/>
    <property type="match status" value="1"/>
</dbReference>
<evidence type="ECO:0000313" key="5">
    <source>
        <dbReference type="EMBL" id="MCP1387704.1"/>
    </source>
</evidence>
<dbReference type="Proteomes" id="UP001204000">
    <property type="component" value="Unassembled WGS sequence"/>
</dbReference>
<reference evidence="5" key="1">
    <citation type="submission" date="2022-05" db="EMBL/GenBank/DDBJ databases">
        <title>Corynebacterium sp. TA-R-1 sp. nov., isolated from human feces.</title>
        <authorList>
            <person name="Shamsuzzaman M."/>
            <person name="Dahal R.H."/>
        </authorList>
    </citation>
    <scope>NUCLEOTIDE SEQUENCE</scope>
    <source>
        <strain evidence="5">TA-R-1</strain>
    </source>
</reference>
<dbReference type="EMBL" id="JAMFTQ010000005">
    <property type="protein sequence ID" value="MCP1387704.1"/>
    <property type="molecule type" value="Genomic_DNA"/>
</dbReference>
<sequence>MTDAPGFAVLDLETTGFGGTDRVIEIGVVHLAPDLSVERTWETLVQPNRDISNTFVHGISATDVVGAPLFADIANDLAALLQGRIPVAHNAQFERRFLTIEFRRLGVSTEFTQSPWLDTMELSQRLLGVGKLEDALHQVGLRNRAAHSALADAEATAALLAHLAAQHTITISGIPPVEIPDVGAPSGTAVVLRGERNSQRISHLVRATPAAAEADSPDLNHYRELLREALTQRTLDNPELAASAARLPTADINDLHEEFLRQLAIEAWMDGIITADERAEIVAIAAHLGIDPTLVETLLAAPASTRDLKLEAGDAVAFTGSLDLPRATWEERVRGYGFTVSQVTKTTRLLVAANVDSMSGKAKRARKYSIPIITEAEFAQLLWRFHVPGMEIVASQDDHDPQQWSRFAWLAEEPETATFTSPAVAAVWINRYPSRPLHHISSVLPVDTVIDLSNSSAERAARAWLDRFPRMLEATVEDLRDLPGVGSKRLASLVEAVVLAALDAQEVLSTDVYMEDTTPAPEWAPQDADADLLVLAGWHELQTGAPIDPRLSAALPQLSAAVAQRDAIEELFKRCVDDLERACANDERFRIIARRRFFEDATLEEIGQEFGVTRERIRQLVQQLTASYRRDSELTQAVAQVIATRIGPMQLRSRIEAELPQLSADAGFGGSYGDYFRLASGQWEENGQWLGSIGFVTRAEETLQQLDNGYGVVSIPELADALGIPPEDATHWLAEQPNVAALPGTDVVVRARSHQDRAVGVLALAGTPLTIEEIAQRIGSDAPVRSISNALSADARVVKVSTATWALKDWGLAEFSTIFDWIGERIDAGGGSVTLQQLLAEAPALRISPSSVMAYANSAGYRVEDGTVTRDAATAEVIEDDPQDSRDMYLRDGQWHLLLTVTSDHLRGSGFAVPRGVAGIYHVPVDAAVEIPSRLGPQSVRVNKLKQPTTGTIRRFLLELGAQEGDRVWLRYDAEFDVIPAPRERRSETGLGVILDRMGLDIALAAEPDAALAAINTALGLAADAPRRRTVAVFGHRRQDELADIIRSL</sequence>
<dbReference type="Pfam" id="PF00929">
    <property type="entry name" value="RNase_T"/>
    <property type="match status" value="1"/>
</dbReference>
<dbReference type="CDD" id="cd06127">
    <property type="entry name" value="DEDDh"/>
    <property type="match status" value="1"/>
</dbReference>
<evidence type="ECO:0000256" key="2">
    <source>
        <dbReference type="ARBA" id="ARBA00022801"/>
    </source>
</evidence>
<keyword evidence="3 5" id="KW-0269">Exonuclease</keyword>
<keyword evidence="2" id="KW-0378">Hydrolase</keyword>
<dbReference type="InterPro" id="IPR013520">
    <property type="entry name" value="Ribonucl_H"/>
</dbReference>